<evidence type="ECO:0000256" key="2">
    <source>
        <dbReference type="SAM" id="SignalP"/>
    </source>
</evidence>
<evidence type="ECO:0000256" key="1">
    <source>
        <dbReference type="ARBA" id="ARBA00011738"/>
    </source>
</evidence>
<name>A0A5C5XLN8_9PLAN</name>
<evidence type="ECO:0000259" key="3">
    <source>
        <dbReference type="PROSITE" id="PS51502"/>
    </source>
</evidence>
<gene>
    <name evidence="4" type="ORF">Pan54_48680</name>
</gene>
<protein>
    <submittedName>
        <fullName evidence="4">Stress responsive A/B Barrel Domain protein</fullName>
    </submittedName>
</protein>
<accession>A0A5C5XLN8</accession>
<dbReference type="Proteomes" id="UP000316095">
    <property type="component" value="Unassembled WGS sequence"/>
</dbReference>
<dbReference type="RefSeq" id="WP_146505847.1">
    <property type="nucleotide sequence ID" value="NZ_SJPG01000001.1"/>
</dbReference>
<dbReference type="SUPFAM" id="SSF54909">
    <property type="entry name" value="Dimeric alpha+beta barrel"/>
    <property type="match status" value="1"/>
</dbReference>
<feature type="chain" id="PRO_5022939649" evidence="2">
    <location>
        <begin position="23"/>
        <end position="130"/>
    </location>
</feature>
<reference evidence="4 5" key="1">
    <citation type="submission" date="2019-02" db="EMBL/GenBank/DDBJ databases">
        <title>Deep-cultivation of Planctomycetes and their phenomic and genomic characterization uncovers novel biology.</title>
        <authorList>
            <person name="Wiegand S."/>
            <person name="Jogler M."/>
            <person name="Boedeker C."/>
            <person name="Pinto D."/>
            <person name="Vollmers J."/>
            <person name="Rivas-Marin E."/>
            <person name="Kohn T."/>
            <person name="Peeters S.H."/>
            <person name="Heuer A."/>
            <person name="Rast P."/>
            <person name="Oberbeckmann S."/>
            <person name="Bunk B."/>
            <person name="Jeske O."/>
            <person name="Meyerdierks A."/>
            <person name="Storesund J.E."/>
            <person name="Kallscheuer N."/>
            <person name="Luecker S."/>
            <person name="Lage O.M."/>
            <person name="Pohl T."/>
            <person name="Merkel B.J."/>
            <person name="Hornburger P."/>
            <person name="Mueller R.-W."/>
            <person name="Bruemmer F."/>
            <person name="Labrenz M."/>
            <person name="Spormann A.M."/>
            <person name="Op Den Camp H."/>
            <person name="Overmann J."/>
            <person name="Amann R."/>
            <person name="Jetten M.S.M."/>
            <person name="Mascher T."/>
            <person name="Medema M.H."/>
            <person name="Devos D.P."/>
            <person name="Kaster A.-K."/>
            <person name="Ovreas L."/>
            <person name="Rohde M."/>
            <person name="Galperin M.Y."/>
            <person name="Jogler C."/>
        </authorList>
    </citation>
    <scope>NUCLEOTIDE SEQUENCE [LARGE SCALE GENOMIC DNA]</scope>
    <source>
        <strain evidence="4 5">Pan54</strain>
    </source>
</reference>
<organism evidence="4 5">
    <name type="scientific">Rubinisphaera italica</name>
    <dbReference type="NCBI Taxonomy" id="2527969"/>
    <lineage>
        <taxon>Bacteria</taxon>
        <taxon>Pseudomonadati</taxon>
        <taxon>Planctomycetota</taxon>
        <taxon>Planctomycetia</taxon>
        <taxon>Planctomycetales</taxon>
        <taxon>Planctomycetaceae</taxon>
        <taxon>Rubinisphaera</taxon>
    </lineage>
</organism>
<feature type="domain" description="Stress-response A/B barrel" evidence="3">
    <location>
        <begin position="32"/>
        <end position="126"/>
    </location>
</feature>
<comment type="caution">
    <text evidence="4">The sequence shown here is derived from an EMBL/GenBank/DDBJ whole genome shotgun (WGS) entry which is preliminary data.</text>
</comment>
<dbReference type="InterPro" id="IPR044662">
    <property type="entry name" value="HS1/DABB1-like"/>
</dbReference>
<evidence type="ECO:0000313" key="5">
    <source>
        <dbReference type="Proteomes" id="UP000316095"/>
    </source>
</evidence>
<sequence precursor="true">MSKLFLMSLCVVCAGMFSMVSGQPKTEAERVYRHIVLFKFNDDATTEQIDEIVTAFGQLKNEVDTIISYEHGTDVSPEKLAKGFTHCFLVTFKSKADLEAYLPHPSHIAFTEKLKPILSDVLVVDYWTEN</sequence>
<dbReference type="InterPro" id="IPR013097">
    <property type="entry name" value="Dabb"/>
</dbReference>
<dbReference type="OrthoDB" id="9808130at2"/>
<dbReference type="PANTHER" id="PTHR33178:SF10">
    <property type="entry name" value="STRESS-RESPONSE A_B BARREL DOMAIN-CONTAINING PROTEIN"/>
    <property type="match status" value="1"/>
</dbReference>
<dbReference type="EMBL" id="SJPG01000001">
    <property type="protein sequence ID" value="TWT64107.1"/>
    <property type="molecule type" value="Genomic_DNA"/>
</dbReference>
<dbReference type="PROSITE" id="PS51502">
    <property type="entry name" value="S_R_A_B_BARREL"/>
    <property type="match status" value="1"/>
</dbReference>
<keyword evidence="5" id="KW-1185">Reference proteome</keyword>
<dbReference type="InterPro" id="IPR011008">
    <property type="entry name" value="Dimeric_a/b-barrel"/>
</dbReference>
<dbReference type="Gene3D" id="3.30.70.100">
    <property type="match status" value="1"/>
</dbReference>
<dbReference type="AlphaFoldDB" id="A0A5C5XLN8"/>
<dbReference type="SMART" id="SM00886">
    <property type="entry name" value="Dabb"/>
    <property type="match status" value="1"/>
</dbReference>
<proteinExistence type="predicted"/>
<dbReference type="PANTHER" id="PTHR33178">
    <property type="match status" value="1"/>
</dbReference>
<keyword evidence="2" id="KW-0732">Signal</keyword>
<evidence type="ECO:0000313" key="4">
    <source>
        <dbReference type="EMBL" id="TWT64107.1"/>
    </source>
</evidence>
<feature type="signal peptide" evidence="2">
    <location>
        <begin position="1"/>
        <end position="22"/>
    </location>
</feature>
<dbReference type="Pfam" id="PF07876">
    <property type="entry name" value="Dabb"/>
    <property type="match status" value="1"/>
</dbReference>
<comment type="subunit">
    <text evidence="1">Homodimer.</text>
</comment>